<reference evidence="4" key="1">
    <citation type="submission" date="2023-06" db="EMBL/GenBank/DDBJ databases">
        <title>Multi-omics analyses reveal the molecular pathogenesis toolkit of Lasiodiplodia hormozganensis, a cross-kingdom pathogen.</title>
        <authorList>
            <person name="Felix C."/>
            <person name="Meneses R."/>
            <person name="Goncalves M.F.M."/>
            <person name="Tilleman L."/>
            <person name="Duarte A.S."/>
            <person name="Jorrin-Novo J.V."/>
            <person name="Van De Peer Y."/>
            <person name="Deforce D."/>
            <person name="Van Nieuwerburgh F."/>
            <person name="Esteves A.C."/>
            <person name="Alves A."/>
        </authorList>
    </citation>
    <scope>NUCLEOTIDE SEQUENCE</scope>
    <source>
        <strain evidence="4">CBS 339.90</strain>
    </source>
</reference>
<dbReference type="SUPFAM" id="SSF47384">
    <property type="entry name" value="Homodimeric domain of signal transducing histidine kinase"/>
    <property type="match status" value="1"/>
</dbReference>
<evidence type="ECO:0000256" key="1">
    <source>
        <dbReference type="SAM" id="MobiDB-lite"/>
    </source>
</evidence>
<accession>A0AA39YXX5</accession>
<feature type="domain" description="PAS-like" evidence="3">
    <location>
        <begin position="17"/>
        <end position="114"/>
    </location>
</feature>
<evidence type="ECO:0008006" key="6">
    <source>
        <dbReference type="Google" id="ProtNLM"/>
    </source>
</evidence>
<name>A0AA39YXX5_9PEZI</name>
<dbReference type="InterPro" id="IPR058846">
    <property type="entry name" value="PAS-like"/>
</dbReference>
<comment type="caution">
    <text evidence="4">The sequence shown here is derived from an EMBL/GenBank/DDBJ whole genome shotgun (WGS) entry which is preliminary data.</text>
</comment>
<dbReference type="Pfam" id="PF26131">
    <property type="entry name" value="PAS-like"/>
    <property type="match status" value="1"/>
</dbReference>
<dbReference type="Proteomes" id="UP001175001">
    <property type="component" value="Unassembled WGS sequence"/>
</dbReference>
<dbReference type="InterPro" id="IPR035965">
    <property type="entry name" value="PAS-like_dom_sf"/>
</dbReference>
<dbReference type="InterPro" id="IPR013655">
    <property type="entry name" value="PAS_fold_3"/>
</dbReference>
<dbReference type="CDD" id="cd00082">
    <property type="entry name" value="HisKA"/>
    <property type="match status" value="1"/>
</dbReference>
<organism evidence="4 5">
    <name type="scientific">Lasiodiplodia hormozganensis</name>
    <dbReference type="NCBI Taxonomy" id="869390"/>
    <lineage>
        <taxon>Eukaryota</taxon>
        <taxon>Fungi</taxon>
        <taxon>Dikarya</taxon>
        <taxon>Ascomycota</taxon>
        <taxon>Pezizomycotina</taxon>
        <taxon>Dothideomycetes</taxon>
        <taxon>Dothideomycetes incertae sedis</taxon>
        <taxon>Botryosphaeriales</taxon>
        <taxon>Botryosphaeriaceae</taxon>
        <taxon>Lasiodiplodia</taxon>
    </lineage>
</organism>
<proteinExistence type="predicted"/>
<evidence type="ECO:0000313" key="4">
    <source>
        <dbReference type="EMBL" id="KAK0660602.1"/>
    </source>
</evidence>
<evidence type="ECO:0000259" key="3">
    <source>
        <dbReference type="Pfam" id="PF26131"/>
    </source>
</evidence>
<feature type="domain" description="PAS fold-3" evidence="2">
    <location>
        <begin position="389"/>
        <end position="445"/>
    </location>
</feature>
<dbReference type="CDD" id="cd00130">
    <property type="entry name" value="PAS"/>
    <property type="match status" value="1"/>
</dbReference>
<dbReference type="GO" id="GO:0000155">
    <property type="term" value="F:phosphorelay sensor kinase activity"/>
    <property type="evidence" value="ECO:0007669"/>
    <property type="project" value="InterPro"/>
</dbReference>
<dbReference type="AlphaFoldDB" id="A0AA39YXX5"/>
<feature type="region of interest" description="Disordered" evidence="1">
    <location>
        <begin position="120"/>
        <end position="147"/>
    </location>
</feature>
<evidence type="ECO:0000259" key="2">
    <source>
        <dbReference type="Pfam" id="PF08447"/>
    </source>
</evidence>
<gene>
    <name evidence="4" type="ORF">DIS24_g3116</name>
</gene>
<dbReference type="Gene3D" id="1.10.287.130">
    <property type="match status" value="1"/>
</dbReference>
<dbReference type="SUPFAM" id="SSF55785">
    <property type="entry name" value="PYP-like sensor domain (PAS domain)"/>
    <property type="match status" value="2"/>
</dbReference>
<dbReference type="Pfam" id="PF08447">
    <property type="entry name" value="PAS_3"/>
    <property type="match status" value="1"/>
</dbReference>
<dbReference type="EMBL" id="JAUJDW010000010">
    <property type="protein sequence ID" value="KAK0660602.1"/>
    <property type="molecule type" value="Genomic_DNA"/>
</dbReference>
<sequence>MRPSSCPDEACDGLCLLTSFLDHDDRPTLILDAHNHSRSEIFYQNKALRDFLGRLSSADTTKDIGEHFRDWASSFDATAEPADRTGAAANISFGSRNWTSRLLRCRWRVISAVAIDDESSHATKRDRSHDGAGNLGRESASVFPGTSAEELKEKAGLSARDSFSPSSLRRLDWIKDPPNDLPPYHHFLLHHDWASTPLGPITDWPDLLRQTAVTILSSPDPRLLLWGHDMCLLYNEACLALIGHKHPDALGRGPAHVFSELWRPLKSIVELAMHQGKATRVQDLQLSINRNKSLELEETYWSFTMLPIIDSDGTAIGALEEFVETTNQVIGERRMNTLITLGEKTSSAKGIEELWSLILTSLEPNSHDVTYALLYSVSEDGLNGQPRWMNQAYLDLSGLKREDFGGDPHLWSSTVIPEDRKYVEEQWEKLVQGHDIQPFEFRVRKAWHLQGSTDESDRMESSWVLANAFLKYNEAGDPQRILAWLTDISHQKWSQQLQAQRLDDVLETKRQSENFIDMTSHEMRNPLSAILQSADGILGALGYEKTGIESHFPEAWVVREADIT</sequence>
<feature type="compositionally biased region" description="Basic and acidic residues" evidence="1">
    <location>
        <begin position="120"/>
        <end position="130"/>
    </location>
</feature>
<evidence type="ECO:0000313" key="5">
    <source>
        <dbReference type="Proteomes" id="UP001175001"/>
    </source>
</evidence>
<dbReference type="InterPro" id="IPR003661">
    <property type="entry name" value="HisK_dim/P_dom"/>
</dbReference>
<dbReference type="InterPro" id="IPR000014">
    <property type="entry name" value="PAS"/>
</dbReference>
<dbReference type="Gene3D" id="3.30.450.20">
    <property type="entry name" value="PAS domain"/>
    <property type="match status" value="2"/>
</dbReference>
<keyword evidence="5" id="KW-1185">Reference proteome</keyword>
<protein>
    <recommendedName>
        <fullName evidence="6">PAS domain-containing protein</fullName>
    </recommendedName>
</protein>
<dbReference type="InterPro" id="IPR036097">
    <property type="entry name" value="HisK_dim/P_sf"/>
</dbReference>